<evidence type="ECO:0000256" key="2">
    <source>
        <dbReference type="PROSITE-ProRule" id="PRU00176"/>
    </source>
</evidence>
<dbReference type="OrthoDB" id="252020at2759"/>
<feature type="compositionally biased region" description="Basic residues" evidence="3">
    <location>
        <begin position="217"/>
        <end position="233"/>
    </location>
</feature>
<dbReference type="AlphaFoldDB" id="A0A177AY95"/>
<accession>A0A177AY95</accession>
<gene>
    <name evidence="5" type="ORF">A3Q56_05278</name>
</gene>
<feature type="domain" description="RRM" evidence="4">
    <location>
        <begin position="57"/>
        <end position="136"/>
    </location>
</feature>
<reference evidence="5 6" key="1">
    <citation type="submission" date="2016-04" db="EMBL/GenBank/DDBJ databases">
        <title>The genome of Intoshia linei affirms orthonectids as highly simplified spiralians.</title>
        <authorList>
            <person name="Mikhailov K.V."/>
            <person name="Slusarev G.S."/>
            <person name="Nikitin M.A."/>
            <person name="Logacheva M.D."/>
            <person name="Penin A."/>
            <person name="Aleoshin V."/>
            <person name="Panchin Y.V."/>
        </authorList>
    </citation>
    <scope>NUCLEOTIDE SEQUENCE [LARGE SCALE GENOMIC DNA]</scope>
    <source>
        <strain evidence="5">Intl2013</strain>
        <tissue evidence="5">Whole animal</tissue>
    </source>
</reference>
<feature type="compositionally biased region" description="Basic residues" evidence="3">
    <location>
        <begin position="173"/>
        <end position="200"/>
    </location>
</feature>
<dbReference type="GO" id="GO:0000398">
    <property type="term" value="P:mRNA splicing, via spliceosome"/>
    <property type="evidence" value="ECO:0007669"/>
    <property type="project" value="TreeGrafter"/>
</dbReference>
<organism evidence="5 6">
    <name type="scientific">Intoshia linei</name>
    <dbReference type="NCBI Taxonomy" id="1819745"/>
    <lineage>
        <taxon>Eukaryota</taxon>
        <taxon>Metazoa</taxon>
        <taxon>Spiralia</taxon>
        <taxon>Lophotrochozoa</taxon>
        <taxon>Mesozoa</taxon>
        <taxon>Orthonectida</taxon>
        <taxon>Rhopaluridae</taxon>
        <taxon>Intoshia</taxon>
    </lineage>
</organism>
<dbReference type="Proteomes" id="UP000078046">
    <property type="component" value="Unassembled WGS sequence"/>
</dbReference>
<evidence type="ECO:0000313" key="6">
    <source>
        <dbReference type="Proteomes" id="UP000078046"/>
    </source>
</evidence>
<evidence type="ECO:0000259" key="4">
    <source>
        <dbReference type="PROSITE" id="PS50102"/>
    </source>
</evidence>
<comment type="caution">
    <text evidence="5">The sequence shown here is derived from an EMBL/GenBank/DDBJ whole genome shotgun (WGS) entry which is preliminary data.</text>
</comment>
<keyword evidence="6" id="KW-1185">Reference proteome</keyword>
<dbReference type="PROSITE" id="PS50102">
    <property type="entry name" value="RRM"/>
    <property type="match status" value="1"/>
</dbReference>
<dbReference type="Pfam" id="PF00076">
    <property type="entry name" value="RRM_1"/>
    <property type="match status" value="1"/>
</dbReference>
<dbReference type="GO" id="GO:0005654">
    <property type="term" value="C:nucleoplasm"/>
    <property type="evidence" value="ECO:0007669"/>
    <property type="project" value="TreeGrafter"/>
</dbReference>
<dbReference type="GO" id="GO:0003723">
    <property type="term" value="F:RNA binding"/>
    <property type="evidence" value="ECO:0007669"/>
    <property type="project" value="UniProtKB-UniRule"/>
</dbReference>
<dbReference type="InterPro" id="IPR000504">
    <property type="entry name" value="RRM_dom"/>
</dbReference>
<feature type="compositionally biased region" description="Basic residues" evidence="3">
    <location>
        <begin position="147"/>
        <end position="165"/>
    </location>
</feature>
<dbReference type="GO" id="GO:0005737">
    <property type="term" value="C:cytoplasm"/>
    <property type="evidence" value="ECO:0007669"/>
    <property type="project" value="TreeGrafter"/>
</dbReference>
<feature type="region of interest" description="Disordered" evidence="3">
    <location>
        <begin position="145"/>
        <end position="233"/>
    </location>
</feature>
<name>A0A177AY95_9BILA</name>
<evidence type="ECO:0000256" key="1">
    <source>
        <dbReference type="ARBA" id="ARBA00022884"/>
    </source>
</evidence>
<feature type="compositionally biased region" description="Low complexity" evidence="3">
    <location>
        <begin position="201"/>
        <end position="216"/>
    </location>
</feature>
<sequence length="233" mass="27550">MVEEKLMDKRKKYKSESSRSSSSNSSQSSSSYSSSSRSNRKRSASKSRNDKKPETCLKMRVKNLTRNVNKNHVNEIFCVYGEIKRIDLQSNRMHPEFNDGSCVIEYAKEEYVKKAVKMMDCGQIDGRIVSCSIFRHLRPIERSSISPKRRLTRYRRSPVHMKRSPYRPSNNYRRSRSRSRYGNRRFRRNSRSRSLRRRRYSSSYTSTSSSSVSRSRSNVKSRRMRKYSTSKSK</sequence>
<dbReference type="Gene3D" id="3.30.70.330">
    <property type="match status" value="1"/>
</dbReference>
<dbReference type="GO" id="GO:0061574">
    <property type="term" value="C:ASAP complex"/>
    <property type="evidence" value="ECO:0007669"/>
    <property type="project" value="TreeGrafter"/>
</dbReference>
<dbReference type="InterPro" id="IPR035979">
    <property type="entry name" value="RBD_domain_sf"/>
</dbReference>
<dbReference type="SUPFAM" id="SSF54928">
    <property type="entry name" value="RNA-binding domain, RBD"/>
    <property type="match status" value="1"/>
</dbReference>
<feature type="region of interest" description="Disordered" evidence="3">
    <location>
        <begin position="1"/>
        <end position="55"/>
    </location>
</feature>
<proteinExistence type="predicted"/>
<feature type="compositionally biased region" description="Low complexity" evidence="3">
    <location>
        <begin position="18"/>
        <end position="37"/>
    </location>
</feature>
<dbReference type="SMART" id="SM00360">
    <property type="entry name" value="RRM"/>
    <property type="match status" value="1"/>
</dbReference>
<evidence type="ECO:0000313" key="5">
    <source>
        <dbReference type="EMBL" id="OAF66997.1"/>
    </source>
</evidence>
<dbReference type="PANTHER" id="PTHR15481">
    <property type="entry name" value="RIBONUCLEIC ACID BINDING PROTEIN S1"/>
    <property type="match status" value="1"/>
</dbReference>
<dbReference type="EMBL" id="LWCA01000772">
    <property type="protein sequence ID" value="OAF66997.1"/>
    <property type="molecule type" value="Genomic_DNA"/>
</dbReference>
<evidence type="ECO:0000256" key="3">
    <source>
        <dbReference type="SAM" id="MobiDB-lite"/>
    </source>
</evidence>
<dbReference type="InterPro" id="IPR012677">
    <property type="entry name" value="Nucleotide-bd_a/b_plait_sf"/>
</dbReference>
<dbReference type="PANTHER" id="PTHR15481:SF0">
    <property type="entry name" value="LD23870P-RELATED"/>
    <property type="match status" value="1"/>
</dbReference>
<protein>
    <recommendedName>
        <fullName evidence="4">RRM domain-containing protein</fullName>
    </recommendedName>
</protein>
<keyword evidence="1 2" id="KW-0694">RNA-binding</keyword>